<dbReference type="Pfam" id="PF14032">
    <property type="entry name" value="PknH_C"/>
    <property type="match status" value="1"/>
</dbReference>
<dbReference type="InterPro" id="IPR026954">
    <property type="entry name" value="PknH-like_Extracell"/>
</dbReference>
<dbReference type="PROSITE" id="PS51257">
    <property type="entry name" value="PROKAR_LIPOPROTEIN"/>
    <property type="match status" value="1"/>
</dbReference>
<dbReference type="KEGG" id="mspg:F6B93_15125"/>
<organism evidence="2 3">
    <name type="scientific">Mycobacterium spongiae</name>
    <dbReference type="NCBI Taxonomy" id="886343"/>
    <lineage>
        <taxon>Bacteria</taxon>
        <taxon>Bacillati</taxon>
        <taxon>Actinomycetota</taxon>
        <taxon>Actinomycetes</taxon>
        <taxon>Mycobacteriales</taxon>
        <taxon>Mycobacteriaceae</taxon>
        <taxon>Mycobacterium</taxon>
    </lineage>
</organism>
<dbReference type="EMBL" id="CP046600">
    <property type="protein sequence ID" value="QUR68237.1"/>
    <property type="molecule type" value="Genomic_DNA"/>
</dbReference>
<reference evidence="2" key="1">
    <citation type="submission" date="2019-12" db="EMBL/GenBank/DDBJ databases">
        <title>Mycobacterium spongiae sp. nov.</title>
        <authorList>
            <person name="Stinear T."/>
        </authorList>
    </citation>
    <scope>NUCLEOTIDE SEQUENCE</scope>
    <source>
        <strain evidence="2">FSD4b-SM</strain>
    </source>
</reference>
<gene>
    <name evidence="2" type="ORF">F6B93_15125</name>
</gene>
<sequence length="252" mass="26485">MRATWSAMVTVLVAALATGCTAVITGTAYPAPGMKPRPLAGSIIKEVLLDGTALSRMLDQPFAADPELPPRFGGSDELSGAYVLSSPVECVGVVAMLQRAAYQSANVTHVARESWWDDGDSGKVISVDEAVVALPTAAEADALFTKFSQQWDTCDGTVLTLRSARLSFRDQIEDVRVANSVLAATVSEESTSGSHSGTIPEARAIGVRVNCLVEVEVAFYSAHSQSDQGSGEVSTSAIDIARTMMEKISALS</sequence>
<name>A0A975JYV4_9MYCO</name>
<dbReference type="InterPro" id="IPR038232">
    <property type="entry name" value="PknH-like_Extracell_sf"/>
</dbReference>
<keyword evidence="3" id="KW-1185">Reference proteome</keyword>
<proteinExistence type="predicted"/>
<dbReference type="AlphaFoldDB" id="A0A975JYV4"/>
<feature type="domain" description="PknH-like extracellular" evidence="1">
    <location>
        <begin position="42"/>
        <end position="247"/>
    </location>
</feature>
<protein>
    <submittedName>
        <fullName evidence="2">Sensor domain-containing protein</fullName>
    </submittedName>
</protein>
<evidence type="ECO:0000313" key="3">
    <source>
        <dbReference type="Proteomes" id="UP000682202"/>
    </source>
</evidence>
<dbReference type="Gene3D" id="3.40.1000.70">
    <property type="entry name" value="PknH-like extracellular domain"/>
    <property type="match status" value="1"/>
</dbReference>
<accession>A0A975JYV4</accession>
<dbReference type="RefSeq" id="WP_211695809.1">
    <property type="nucleotide sequence ID" value="NZ_CP046600.1"/>
</dbReference>
<evidence type="ECO:0000259" key="1">
    <source>
        <dbReference type="Pfam" id="PF14032"/>
    </source>
</evidence>
<dbReference type="Proteomes" id="UP000682202">
    <property type="component" value="Chromosome"/>
</dbReference>
<evidence type="ECO:0000313" key="2">
    <source>
        <dbReference type="EMBL" id="QUR68237.1"/>
    </source>
</evidence>